<feature type="region of interest" description="Disordered" evidence="1">
    <location>
        <begin position="63"/>
        <end position="110"/>
    </location>
</feature>
<dbReference type="Proteomes" id="UP000008206">
    <property type="component" value="Chromosome"/>
</dbReference>
<dbReference type="RefSeq" id="WP_013323916.1">
    <property type="nucleotide sequence ID" value="NC_014501.1"/>
</dbReference>
<protein>
    <submittedName>
        <fullName evidence="3">Uncharacterized protein</fullName>
    </submittedName>
</protein>
<proteinExistence type="predicted"/>
<accession>E0UK86</accession>
<feature type="signal peptide" evidence="2">
    <location>
        <begin position="1"/>
        <end position="23"/>
    </location>
</feature>
<dbReference type="AlphaFoldDB" id="E0UK86"/>
<feature type="compositionally biased region" description="Polar residues" evidence="1">
    <location>
        <begin position="63"/>
        <end position="87"/>
    </location>
</feature>
<sequence length="110" mass="11948">MNKLIFPLLTLAVVGFTCASAHAEKKQAQANGDSAIIQSVDMKVDQYGENNRAVQSGEVYNRTQRQAQTGSTGIVQTGNVTTIQTGAGNEGRSRFRIENESGISSPRYRR</sequence>
<keyword evidence="4" id="KW-1185">Reference proteome</keyword>
<dbReference type="HOGENOM" id="CLU_2166787_0_0_3"/>
<dbReference type="STRING" id="497965.Cyan7822_3918"/>
<dbReference type="EMBL" id="CP002198">
    <property type="protein sequence ID" value="ADN15848.1"/>
    <property type="molecule type" value="Genomic_DNA"/>
</dbReference>
<keyword evidence="2" id="KW-0732">Signal</keyword>
<evidence type="ECO:0000313" key="3">
    <source>
        <dbReference type="EMBL" id="ADN15848.1"/>
    </source>
</evidence>
<dbReference type="KEGG" id="cyj:Cyan7822_3918"/>
<evidence type="ECO:0000256" key="1">
    <source>
        <dbReference type="SAM" id="MobiDB-lite"/>
    </source>
</evidence>
<evidence type="ECO:0000256" key="2">
    <source>
        <dbReference type="SAM" id="SignalP"/>
    </source>
</evidence>
<reference evidence="4" key="1">
    <citation type="journal article" date="2011" name="MBio">
        <title>Novel metabolic attributes of the genus Cyanothece, comprising a group of unicellular nitrogen-fixing Cyanobacteria.</title>
        <authorList>
            <person name="Bandyopadhyay A."/>
            <person name="Elvitigala T."/>
            <person name="Welsh E."/>
            <person name="Stockel J."/>
            <person name="Liberton M."/>
            <person name="Min H."/>
            <person name="Sherman L.A."/>
            <person name="Pakrasi H.B."/>
        </authorList>
    </citation>
    <scope>NUCLEOTIDE SEQUENCE [LARGE SCALE GENOMIC DNA]</scope>
    <source>
        <strain evidence="4">PCC 7822</strain>
    </source>
</reference>
<evidence type="ECO:0000313" key="4">
    <source>
        <dbReference type="Proteomes" id="UP000008206"/>
    </source>
</evidence>
<name>E0UK86_GLOV7</name>
<gene>
    <name evidence="3" type="ordered locus">Cyan7822_3918</name>
</gene>
<feature type="chain" id="PRO_5003141346" evidence="2">
    <location>
        <begin position="24"/>
        <end position="110"/>
    </location>
</feature>
<organism evidence="3 4">
    <name type="scientific">Gloeothece verrucosa (strain PCC 7822)</name>
    <name type="common">Cyanothece sp. (strain PCC 7822)</name>
    <dbReference type="NCBI Taxonomy" id="497965"/>
    <lineage>
        <taxon>Bacteria</taxon>
        <taxon>Bacillati</taxon>
        <taxon>Cyanobacteriota</taxon>
        <taxon>Cyanophyceae</taxon>
        <taxon>Oscillatoriophycideae</taxon>
        <taxon>Chroococcales</taxon>
        <taxon>Aphanothecaceae</taxon>
        <taxon>Gloeothece</taxon>
        <taxon>Gloeothece verrucosa</taxon>
    </lineage>
</organism>